<protein>
    <submittedName>
        <fullName evidence="2">Uncharacterized protein</fullName>
    </submittedName>
</protein>
<reference evidence="2" key="1">
    <citation type="journal article" date="2020" name="Stud. Mycol.">
        <title>101 Dothideomycetes genomes: a test case for predicting lifestyles and emergence of pathogens.</title>
        <authorList>
            <person name="Haridas S."/>
            <person name="Albert R."/>
            <person name="Binder M."/>
            <person name="Bloem J."/>
            <person name="Labutti K."/>
            <person name="Salamov A."/>
            <person name="Andreopoulos B."/>
            <person name="Baker S."/>
            <person name="Barry K."/>
            <person name="Bills G."/>
            <person name="Bluhm B."/>
            <person name="Cannon C."/>
            <person name="Castanera R."/>
            <person name="Culley D."/>
            <person name="Daum C."/>
            <person name="Ezra D."/>
            <person name="Gonzalez J."/>
            <person name="Henrissat B."/>
            <person name="Kuo A."/>
            <person name="Liang C."/>
            <person name="Lipzen A."/>
            <person name="Lutzoni F."/>
            <person name="Magnuson J."/>
            <person name="Mondo S."/>
            <person name="Nolan M."/>
            <person name="Ohm R."/>
            <person name="Pangilinan J."/>
            <person name="Park H.-J."/>
            <person name="Ramirez L."/>
            <person name="Alfaro M."/>
            <person name="Sun H."/>
            <person name="Tritt A."/>
            <person name="Yoshinaga Y."/>
            <person name="Zwiers L.-H."/>
            <person name="Turgeon B."/>
            <person name="Goodwin S."/>
            <person name="Spatafora J."/>
            <person name="Crous P."/>
            <person name="Grigoriev I."/>
        </authorList>
    </citation>
    <scope>NUCLEOTIDE SEQUENCE</scope>
    <source>
        <strain evidence="2">CBS 133067</strain>
    </source>
</reference>
<keyword evidence="1" id="KW-0812">Transmembrane</keyword>
<dbReference type="OrthoDB" id="5428890at2759"/>
<gene>
    <name evidence="2" type="ORF">NA57DRAFT_46618</name>
</gene>
<evidence type="ECO:0000313" key="2">
    <source>
        <dbReference type="EMBL" id="KAF2094404.1"/>
    </source>
</evidence>
<comment type="caution">
    <text evidence="2">The sequence shown here is derived from an EMBL/GenBank/DDBJ whole genome shotgun (WGS) entry which is preliminary data.</text>
</comment>
<feature type="transmembrane region" description="Helical" evidence="1">
    <location>
        <begin position="356"/>
        <end position="384"/>
    </location>
</feature>
<evidence type="ECO:0000256" key="1">
    <source>
        <dbReference type="SAM" id="Phobius"/>
    </source>
</evidence>
<evidence type="ECO:0000313" key="3">
    <source>
        <dbReference type="Proteomes" id="UP000799772"/>
    </source>
</evidence>
<keyword evidence="3" id="KW-1185">Reference proteome</keyword>
<dbReference type="AlphaFoldDB" id="A0A9P4M630"/>
<accession>A0A9P4M630</accession>
<dbReference type="EMBL" id="ML978134">
    <property type="protein sequence ID" value="KAF2094404.1"/>
    <property type="molecule type" value="Genomic_DNA"/>
</dbReference>
<organism evidence="2 3">
    <name type="scientific">Rhizodiscina lignyota</name>
    <dbReference type="NCBI Taxonomy" id="1504668"/>
    <lineage>
        <taxon>Eukaryota</taxon>
        <taxon>Fungi</taxon>
        <taxon>Dikarya</taxon>
        <taxon>Ascomycota</taxon>
        <taxon>Pezizomycotina</taxon>
        <taxon>Dothideomycetes</taxon>
        <taxon>Pleosporomycetidae</taxon>
        <taxon>Aulographales</taxon>
        <taxon>Rhizodiscinaceae</taxon>
        <taxon>Rhizodiscina</taxon>
    </lineage>
</organism>
<dbReference type="Proteomes" id="UP000799772">
    <property type="component" value="Unassembled WGS sequence"/>
</dbReference>
<keyword evidence="1" id="KW-0472">Membrane</keyword>
<name>A0A9P4M630_9PEZI</name>
<keyword evidence="1" id="KW-1133">Transmembrane helix</keyword>
<sequence length="395" mass="45165">MVDSNIYPHFPLSRVSKSELRRLCRTLWSWEFCSICEKQSARCPSKDCASHQEKRLNRFLDYYKRICATYEPCIEDGARPILRTHEDLCSLIKAIREGSNVPRSELNSLTLIMSSTSPDREKNIAISMAVDVLTMFGCGSDQGNPALLEQGLNNAPWNPEESLHQFVRNSFTEMNHPAFEDTSSTSYHEVCRALVARKLSKHAGLSFKATENLRHHLRLDRKEGHIQIFHYTSFIKEHLRCTRDCIDSTTDGSMCFPNGVLPRQLCLEVLDSIQKVLFPLTDKKSRALLLSLVSSEGFDPDTLRFESTSIRRPDEKDIPFLFLGDRLANLYAELENPQPRNWLDKWLQRKSNARHVMLTTLVGVLIAVLLGICGLALAGFQAWISWQQWKHPVSN</sequence>
<proteinExistence type="predicted"/>